<keyword evidence="8" id="KW-1185">Reference proteome</keyword>
<dbReference type="PANTHER" id="PTHR28593:SF3">
    <property type="entry name" value="METEORIN-LIKE PROTEIN"/>
    <property type="match status" value="1"/>
</dbReference>
<evidence type="ECO:0000313" key="8">
    <source>
        <dbReference type="Proteomes" id="UP000694388"/>
    </source>
</evidence>
<reference evidence="7" key="2">
    <citation type="submission" date="2025-09" db="UniProtKB">
        <authorList>
            <consortium name="Ensembl"/>
        </authorList>
    </citation>
    <scope>IDENTIFICATION</scope>
</reference>
<keyword evidence="5" id="KW-1015">Disulfide bond</keyword>
<comment type="similarity">
    <text evidence="2">Belongs to the meteorin family.</text>
</comment>
<evidence type="ECO:0000313" key="7">
    <source>
        <dbReference type="Ensembl" id="ENSEBUP00000005896.1"/>
    </source>
</evidence>
<dbReference type="InterPro" id="IPR051998">
    <property type="entry name" value="Meteorin-like"/>
</dbReference>
<feature type="chain" id="PRO_5034606551" evidence="6">
    <location>
        <begin position="23"/>
        <end position="307"/>
    </location>
</feature>
<dbReference type="GeneTree" id="ENSGT00390000001390"/>
<reference evidence="7" key="1">
    <citation type="submission" date="2025-08" db="UniProtKB">
        <authorList>
            <consortium name="Ensembl"/>
        </authorList>
    </citation>
    <scope>IDENTIFICATION</scope>
</reference>
<evidence type="ECO:0000256" key="5">
    <source>
        <dbReference type="ARBA" id="ARBA00023157"/>
    </source>
</evidence>
<organism evidence="7 8">
    <name type="scientific">Eptatretus burgeri</name>
    <name type="common">Inshore hagfish</name>
    <dbReference type="NCBI Taxonomy" id="7764"/>
    <lineage>
        <taxon>Eukaryota</taxon>
        <taxon>Metazoa</taxon>
        <taxon>Chordata</taxon>
        <taxon>Craniata</taxon>
        <taxon>Vertebrata</taxon>
        <taxon>Cyclostomata</taxon>
        <taxon>Myxini</taxon>
        <taxon>Myxiniformes</taxon>
        <taxon>Myxinidae</taxon>
        <taxon>Eptatretinae</taxon>
        <taxon>Eptatretus</taxon>
    </lineage>
</organism>
<dbReference type="GO" id="GO:0005179">
    <property type="term" value="F:hormone activity"/>
    <property type="evidence" value="ECO:0007669"/>
    <property type="project" value="TreeGrafter"/>
</dbReference>
<comment type="subcellular location">
    <subcellularLocation>
        <location evidence="1">Secreted</location>
    </subcellularLocation>
</comment>
<evidence type="ECO:0000256" key="1">
    <source>
        <dbReference type="ARBA" id="ARBA00004613"/>
    </source>
</evidence>
<evidence type="ECO:0000256" key="6">
    <source>
        <dbReference type="SAM" id="SignalP"/>
    </source>
</evidence>
<dbReference type="GO" id="GO:0005615">
    <property type="term" value="C:extracellular space"/>
    <property type="evidence" value="ECO:0007669"/>
    <property type="project" value="TreeGrafter"/>
</dbReference>
<proteinExistence type="inferred from homology"/>
<dbReference type="AlphaFoldDB" id="A0A8C4NCZ8"/>
<evidence type="ECO:0000256" key="3">
    <source>
        <dbReference type="ARBA" id="ARBA00022525"/>
    </source>
</evidence>
<keyword evidence="4 6" id="KW-0732">Signal</keyword>
<protein>
    <submittedName>
        <fullName evidence="7">Meteorin like, glial cell differentiation regulator a</fullName>
    </submittedName>
</protein>
<feature type="signal peptide" evidence="6">
    <location>
        <begin position="1"/>
        <end position="22"/>
    </location>
</feature>
<accession>A0A8C4NCZ8</accession>
<dbReference type="Proteomes" id="UP000694388">
    <property type="component" value="Unplaced"/>
</dbReference>
<dbReference type="PANTHER" id="PTHR28593">
    <property type="entry name" value="METEORIN-LIKE PROTEIN"/>
    <property type="match status" value="1"/>
</dbReference>
<sequence length="307" mass="33712">MMPRSHLPLLLLLIRRSVLVSCSEDPCVWKGSGLSHEVGSRDVEQLYLSCSQGALTWLYPTGALRLLLRPGTIAAPSGPVTACIQPNAEFAGANIYLEHKDRLQLLVDEHDLQKHRHRRTLFGPSSSPENLYCFSGLPLPAVFVQATPHADISRRVASFRFELQTLGSRPVPADLLNASGSRAVCRPCNNTELLLAVCTSDVVVKGLIRSVKPDVARGVAAIEISTLRIFRQKEDVFSPVGQGQARLGTLWAPLCCGVRKGDGAFLFTASLHFGEAWLSCAPRYHEFRKLYKHAQHVGINPCEISLN</sequence>
<keyword evidence="3" id="KW-0964">Secreted</keyword>
<evidence type="ECO:0000256" key="2">
    <source>
        <dbReference type="ARBA" id="ARBA00005669"/>
    </source>
</evidence>
<evidence type="ECO:0000256" key="4">
    <source>
        <dbReference type="ARBA" id="ARBA00022729"/>
    </source>
</evidence>
<dbReference type="Ensembl" id="ENSEBUT00000006341.1">
    <property type="protein sequence ID" value="ENSEBUP00000005896.1"/>
    <property type="gene ID" value="ENSEBUG00000003953.1"/>
</dbReference>
<name>A0A8C4NCZ8_EPTBU</name>
<dbReference type="OMA" id="ISFCQYS"/>